<dbReference type="NCBIfam" id="NF006622">
    <property type="entry name" value="PRK09190.1"/>
    <property type="match status" value="1"/>
</dbReference>
<proteinExistence type="predicted"/>
<dbReference type="Pfam" id="PF04296">
    <property type="entry name" value="YlxR"/>
    <property type="match status" value="1"/>
</dbReference>
<dbReference type="GO" id="GO:0003677">
    <property type="term" value="F:DNA binding"/>
    <property type="evidence" value="ECO:0007669"/>
    <property type="project" value="UniProtKB-KW"/>
</dbReference>
<gene>
    <name evidence="3" type="ORF">BLTE_29610</name>
</gene>
<evidence type="ECO:0000313" key="4">
    <source>
        <dbReference type="Proteomes" id="UP000266934"/>
    </source>
</evidence>
<dbReference type="SUPFAM" id="SSF55315">
    <property type="entry name" value="L30e-like"/>
    <property type="match status" value="1"/>
</dbReference>
<dbReference type="InterPro" id="IPR035931">
    <property type="entry name" value="YlxR-like_sf"/>
</dbReference>
<dbReference type="RefSeq" id="WP_244600007.1">
    <property type="nucleotide sequence ID" value="NZ_AP018907.1"/>
</dbReference>
<evidence type="ECO:0000256" key="1">
    <source>
        <dbReference type="SAM" id="MobiDB-lite"/>
    </source>
</evidence>
<dbReference type="SUPFAM" id="SSF64376">
    <property type="entry name" value="YlxR-like"/>
    <property type="match status" value="1"/>
</dbReference>
<dbReference type="Gene3D" id="3.30.1230.10">
    <property type="entry name" value="YlxR-like"/>
    <property type="match status" value="1"/>
</dbReference>
<keyword evidence="3" id="KW-0238">DNA-binding</keyword>
<dbReference type="InterPro" id="IPR007393">
    <property type="entry name" value="YlxR_dom"/>
</dbReference>
<feature type="compositionally biased region" description="Basic and acidic residues" evidence="1">
    <location>
        <begin position="13"/>
        <end position="22"/>
    </location>
</feature>
<sequence length="238" mass="24849">MLADLDPANAEPETDRGPRDGRAGPVRTCIATRRQGARDAMLRFVAGPDGTVVPDLAARLPGRGAWVGLGRTAVETAVKRRAFARAFRREVTVDPALADQVDRLLERSALEALSLANKAGAVVAGFAKVEAAIAAGDVAALIHAREAADDGVSRLDRALRASLSGYGPGNAPDGGELPILRLFTVEQLSLSLGRSNVIHAAVLAGAAGSGFLARTTRLGHYRSDDPAEAGLQQPCVRY</sequence>
<evidence type="ECO:0000313" key="3">
    <source>
        <dbReference type="EMBL" id="BBF94276.1"/>
    </source>
</evidence>
<evidence type="ECO:0000259" key="2">
    <source>
        <dbReference type="Pfam" id="PF04296"/>
    </source>
</evidence>
<dbReference type="KEGG" id="blag:BLTE_29610"/>
<dbReference type="Gene3D" id="3.30.1330.30">
    <property type="match status" value="1"/>
</dbReference>
<dbReference type="Proteomes" id="UP000266934">
    <property type="component" value="Chromosome"/>
</dbReference>
<accession>A0A348G3Z3</accession>
<dbReference type="PANTHER" id="PTHR34215:SF1">
    <property type="entry name" value="YLXR DOMAIN-CONTAINING PROTEIN"/>
    <property type="match status" value="1"/>
</dbReference>
<feature type="domain" description="YlxR" evidence="2">
    <location>
        <begin position="27"/>
        <end position="101"/>
    </location>
</feature>
<protein>
    <submittedName>
        <fullName evidence="3">DNA-binding protein</fullName>
    </submittedName>
</protein>
<name>A0A348G3Z3_9HYPH</name>
<organism evidence="3 4">
    <name type="scientific">Blastochloris tepida</name>
    <dbReference type="NCBI Taxonomy" id="2233851"/>
    <lineage>
        <taxon>Bacteria</taxon>
        <taxon>Pseudomonadati</taxon>
        <taxon>Pseudomonadota</taxon>
        <taxon>Alphaproteobacteria</taxon>
        <taxon>Hyphomicrobiales</taxon>
        <taxon>Blastochloridaceae</taxon>
        <taxon>Blastochloris</taxon>
    </lineage>
</organism>
<feature type="region of interest" description="Disordered" evidence="1">
    <location>
        <begin position="1"/>
        <end position="26"/>
    </location>
</feature>
<keyword evidence="4" id="KW-1185">Reference proteome</keyword>
<dbReference type="InterPro" id="IPR037465">
    <property type="entry name" value="YlxR"/>
</dbReference>
<reference evidence="3 4" key="1">
    <citation type="submission" date="2018-08" db="EMBL/GenBank/DDBJ databases">
        <title>Complete genome sequencing of Blastochloris tepida GI.</title>
        <authorList>
            <person name="Tsukatani Y."/>
            <person name="Mori H."/>
        </authorList>
    </citation>
    <scope>NUCLEOTIDE SEQUENCE [LARGE SCALE GENOMIC DNA]</scope>
    <source>
        <strain evidence="3 4">GI</strain>
    </source>
</reference>
<dbReference type="InterPro" id="IPR029064">
    <property type="entry name" value="Ribosomal_eL30-like_sf"/>
</dbReference>
<dbReference type="AlphaFoldDB" id="A0A348G3Z3"/>
<dbReference type="PANTHER" id="PTHR34215">
    <property type="entry name" value="BLL0784 PROTEIN"/>
    <property type="match status" value="1"/>
</dbReference>
<dbReference type="EMBL" id="AP018907">
    <property type="protein sequence ID" value="BBF94276.1"/>
    <property type="molecule type" value="Genomic_DNA"/>
</dbReference>